<feature type="compositionally biased region" description="Basic and acidic residues" evidence="1">
    <location>
        <begin position="243"/>
        <end position="254"/>
    </location>
</feature>
<evidence type="ECO:0000313" key="2">
    <source>
        <dbReference type="EMBL" id="TPX18439.1"/>
    </source>
</evidence>
<protein>
    <recommendedName>
        <fullName evidence="4">C3H1-type domain-containing protein</fullName>
    </recommendedName>
</protein>
<dbReference type="RefSeq" id="XP_031000150.1">
    <property type="nucleotide sequence ID" value="XM_031134436.1"/>
</dbReference>
<feature type="region of interest" description="Disordered" evidence="1">
    <location>
        <begin position="103"/>
        <end position="164"/>
    </location>
</feature>
<dbReference type="GeneID" id="41979127"/>
<sequence>MIFKRIDTIVATSSSANPSKKTKIWCDKWIHDGICAFTQQGCKFKHEMPLDKATQFSVGLFHGLPNWYKKQQSEMATARQIQDLGDDNQDVFDRPIVMPGDAHRRIGRHMPTDSGFGMVSPEAGSRPGPSGWRRFSTQPSQAGTTNVSRPRTLESPFPLSPGPALSTPTHGGIMTRYPQLPTPTASSPPRQDFGPIGTPRRGRPISGLSTEGFPATLNYDEPQSPAGKDEDVDAKFYPTSEHTAVKGYDKAGAQ</sequence>
<evidence type="ECO:0008006" key="4">
    <source>
        <dbReference type="Google" id="ProtNLM"/>
    </source>
</evidence>
<organism evidence="2 3">
    <name type="scientific">Thyridium curvatum</name>
    <dbReference type="NCBI Taxonomy" id="1093900"/>
    <lineage>
        <taxon>Eukaryota</taxon>
        <taxon>Fungi</taxon>
        <taxon>Dikarya</taxon>
        <taxon>Ascomycota</taxon>
        <taxon>Pezizomycotina</taxon>
        <taxon>Sordariomycetes</taxon>
        <taxon>Sordariomycetidae</taxon>
        <taxon>Thyridiales</taxon>
        <taxon>Thyridiaceae</taxon>
        <taxon>Thyridium</taxon>
    </lineage>
</organism>
<proteinExistence type="predicted"/>
<dbReference type="STRING" id="1093900.A0A507BLS5"/>
<evidence type="ECO:0000313" key="3">
    <source>
        <dbReference type="Proteomes" id="UP000319257"/>
    </source>
</evidence>
<dbReference type="Proteomes" id="UP000319257">
    <property type="component" value="Unassembled WGS sequence"/>
</dbReference>
<comment type="caution">
    <text evidence="2">The sequence shown here is derived from an EMBL/GenBank/DDBJ whole genome shotgun (WGS) entry which is preliminary data.</text>
</comment>
<reference evidence="2 3" key="1">
    <citation type="submission" date="2019-06" db="EMBL/GenBank/DDBJ databases">
        <title>Draft genome sequence of the filamentous fungus Phialemoniopsis curvata isolated from diesel fuel.</title>
        <authorList>
            <person name="Varaljay V.A."/>
            <person name="Lyon W.J."/>
            <person name="Crouch A.L."/>
            <person name="Drake C.E."/>
            <person name="Hollomon J.M."/>
            <person name="Nadeau L.J."/>
            <person name="Nunn H.S."/>
            <person name="Stevenson B.S."/>
            <person name="Bojanowski C.L."/>
            <person name="Crookes-Goodson W.J."/>
        </authorList>
    </citation>
    <scope>NUCLEOTIDE SEQUENCE [LARGE SCALE GENOMIC DNA]</scope>
    <source>
        <strain evidence="2 3">D216</strain>
    </source>
</reference>
<evidence type="ECO:0000256" key="1">
    <source>
        <dbReference type="SAM" id="MobiDB-lite"/>
    </source>
</evidence>
<feature type="region of interest" description="Disordered" evidence="1">
    <location>
        <begin position="179"/>
        <end position="254"/>
    </location>
</feature>
<dbReference type="EMBL" id="SKBQ01000113">
    <property type="protein sequence ID" value="TPX18439.1"/>
    <property type="molecule type" value="Genomic_DNA"/>
</dbReference>
<feature type="compositionally biased region" description="Polar residues" evidence="1">
    <location>
        <begin position="135"/>
        <end position="149"/>
    </location>
</feature>
<gene>
    <name evidence="2" type="ORF">E0L32_011680</name>
</gene>
<dbReference type="OrthoDB" id="5355510at2759"/>
<dbReference type="InParanoid" id="A0A507BLS5"/>
<dbReference type="AlphaFoldDB" id="A0A507BLS5"/>
<accession>A0A507BLS5</accession>
<name>A0A507BLS5_9PEZI</name>
<keyword evidence="3" id="KW-1185">Reference proteome</keyword>